<dbReference type="SMART" id="SM00248">
    <property type="entry name" value="ANK"/>
    <property type="match status" value="11"/>
</dbReference>
<dbReference type="Proteomes" id="UP001470230">
    <property type="component" value="Unassembled WGS sequence"/>
</dbReference>
<dbReference type="PROSITE" id="PS50088">
    <property type="entry name" value="ANK_REPEAT"/>
    <property type="match status" value="3"/>
</dbReference>
<organism evidence="5 6">
    <name type="scientific">Tritrichomonas musculus</name>
    <dbReference type="NCBI Taxonomy" id="1915356"/>
    <lineage>
        <taxon>Eukaryota</taxon>
        <taxon>Metamonada</taxon>
        <taxon>Parabasalia</taxon>
        <taxon>Tritrichomonadida</taxon>
        <taxon>Tritrichomonadidae</taxon>
        <taxon>Tritrichomonas</taxon>
    </lineage>
</organism>
<feature type="domain" description="DUF3447" evidence="4">
    <location>
        <begin position="126"/>
        <end position="188"/>
    </location>
</feature>
<dbReference type="PROSITE" id="PS50297">
    <property type="entry name" value="ANK_REP_REGION"/>
    <property type="match status" value="2"/>
</dbReference>
<feature type="repeat" description="ANK" evidence="3">
    <location>
        <begin position="653"/>
        <end position="686"/>
    </location>
</feature>
<sequence>MCLNFTFNDYIQKKTFSSKYYCLFPEIKPFLDKNCEVYLDSQTQEDIKEQRKVEYADNYILQLVQKDLIDEFISYINKTNFKLNDEIKKSLLETNIFLSNINSLKLIDYAAFFGSVQIFKYLISRNCEMTPKLMLFAIHGRSPEIIHIIEEKSIIQDEKMYKDCLKFAIRCHHNELAHYILENYVDENDEEISTFIFKQSLKSYNFAFIKIEMINSNYLFDVCKRDYFFFTRAILQANNSIDINSIIFRKPINHFWILTKEKTCLFCAIEKSNFEIVQLLLEQKNIDVNKKSLMNYCCNQKEELTPLYAAIESQNIKIIQILIDHKDIDINMISNAIKEQLTPLCIAIKYENVEIVRLLVERKDININLKSLEYEEVSDVATYEFYIESTPLYQAVTLGNIEIVQLLLSHKAIDINTVIITKKNCNFDKEPHISERTALIAAVWANRTEIARLLLAQENIDVTINQNEELLHVAVRNKNSEIVRLLLDNKDIDVNRILKGPNIFNPDIWDDEEVKLNKLAIREKVDNYCSFCSSNPFYEEITALYIAVKDNNVEIVKLLVGHGNIDVNMKSLVKKYEYSYNNKGKESEEKNITNLTPLYLAVKNENYEIVQLLINHKNIDINMKSYSYYWKYNGFLIDGIQQEENKQIIEECIDETALHFAISKGNIQIIRALLNHKNIDVNIVDMQNRRPIELTNQKEIIFLIKK</sequence>
<evidence type="ECO:0000256" key="3">
    <source>
        <dbReference type="PROSITE-ProRule" id="PRU00023"/>
    </source>
</evidence>
<feature type="repeat" description="ANK" evidence="3">
    <location>
        <begin position="593"/>
        <end position="616"/>
    </location>
</feature>
<dbReference type="PANTHER" id="PTHR24198">
    <property type="entry name" value="ANKYRIN REPEAT AND PROTEIN KINASE DOMAIN-CONTAINING PROTEIN"/>
    <property type="match status" value="1"/>
</dbReference>
<dbReference type="InterPro" id="IPR020683">
    <property type="entry name" value="DUF3447"/>
</dbReference>
<dbReference type="InterPro" id="IPR036770">
    <property type="entry name" value="Ankyrin_rpt-contain_sf"/>
</dbReference>
<dbReference type="InterPro" id="IPR002110">
    <property type="entry name" value="Ankyrin_rpt"/>
</dbReference>
<gene>
    <name evidence="5" type="ORF">M9Y10_023621</name>
</gene>
<evidence type="ECO:0000256" key="1">
    <source>
        <dbReference type="ARBA" id="ARBA00022737"/>
    </source>
</evidence>
<dbReference type="Gene3D" id="1.25.40.20">
    <property type="entry name" value="Ankyrin repeat-containing domain"/>
    <property type="match status" value="5"/>
</dbReference>
<keyword evidence="6" id="KW-1185">Reference proteome</keyword>
<accession>A0ABR2KVN2</accession>
<reference evidence="5 6" key="1">
    <citation type="submission" date="2024-04" db="EMBL/GenBank/DDBJ databases">
        <title>Tritrichomonas musculus Genome.</title>
        <authorList>
            <person name="Alves-Ferreira E."/>
            <person name="Grigg M."/>
            <person name="Lorenzi H."/>
            <person name="Galac M."/>
        </authorList>
    </citation>
    <scope>NUCLEOTIDE SEQUENCE [LARGE SCALE GENOMIC DNA]</scope>
    <source>
        <strain evidence="5 6">EAF2021</strain>
    </source>
</reference>
<dbReference type="Pfam" id="PF11929">
    <property type="entry name" value="DUF3447"/>
    <property type="match status" value="1"/>
</dbReference>
<evidence type="ECO:0000313" key="6">
    <source>
        <dbReference type="Proteomes" id="UP001470230"/>
    </source>
</evidence>
<dbReference type="EMBL" id="JAPFFF010000003">
    <property type="protein sequence ID" value="KAK8895179.1"/>
    <property type="molecule type" value="Genomic_DNA"/>
</dbReference>
<feature type="repeat" description="ANK" evidence="3">
    <location>
        <begin position="539"/>
        <end position="563"/>
    </location>
</feature>
<dbReference type="PANTHER" id="PTHR24198:SF165">
    <property type="entry name" value="ANKYRIN REPEAT-CONTAINING PROTEIN-RELATED"/>
    <property type="match status" value="1"/>
</dbReference>
<keyword evidence="2 3" id="KW-0040">ANK repeat</keyword>
<keyword evidence="1" id="KW-0677">Repeat</keyword>
<comment type="caution">
    <text evidence="5">The sequence shown here is derived from an EMBL/GenBank/DDBJ whole genome shotgun (WGS) entry which is preliminary data.</text>
</comment>
<evidence type="ECO:0000256" key="2">
    <source>
        <dbReference type="ARBA" id="ARBA00023043"/>
    </source>
</evidence>
<dbReference type="Pfam" id="PF12796">
    <property type="entry name" value="Ank_2"/>
    <property type="match status" value="3"/>
</dbReference>
<protein>
    <recommendedName>
        <fullName evidence="4">DUF3447 domain-containing protein</fullName>
    </recommendedName>
</protein>
<evidence type="ECO:0000259" key="4">
    <source>
        <dbReference type="Pfam" id="PF11929"/>
    </source>
</evidence>
<dbReference type="SUPFAM" id="SSF48403">
    <property type="entry name" value="Ankyrin repeat"/>
    <property type="match status" value="3"/>
</dbReference>
<evidence type="ECO:0000313" key="5">
    <source>
        <dbReference type="EMBL" id="KAK8895179.1"/>
    </source>
</evidence>
<proteinExistence type="predicted"/>
<name>A0ABR2KVN2_9EUKA</name>
<dbReference type="Pfam" id="PF00023">
    <property type="entry name" value="Ank"/>
    <property type="match status" value="3"/>
</dbReference>